<dbReference type="SUPFAM" id="SSF81464">
    <property type="entry name" value="Cytochrome c oxidase subunit II-like, transmembrane region"/>
    <property type="match status" value="1"/>
</dbReference>
<keyword evidence="8 9" id="KW-0472">Membrane</keyword>
<dbReference type="SUPFAM" id="SSF49503">
    <property type="entry name" value="Cupredoxins"/>
    <property type="match status" value="1"/>
</dbReference>
<dbReference type="InterPro" id="IPR045187">
    <property type="entry name" value="CcO_II"/>
</dbReference>
<evidence type="ECO:0000256" key="2">
    <source>
        <dbReference type="ARBA" id="ARBA00007866"/>
    </source>
</evidence>
<dbReference type="InterPro" id="IPR008972">
    <property type="entry name" value="Cupredoxin"/>
</dbReference>
<evidence type="ECO:0000256" key="5">
    <source>
        <dbReference type="ARBA" id="ARBA00022692"/>
    </source>
</evidence>
<evidence type="ECO:0000256" key="4">
    <source>
        <dbReference type="ARBA" id="ARBA00022475"/>
    </source>
</evidence>
<evidence type="ECO:0000256" key="7">
    <source>
        <dbReference type="ARBA" id="ARBA00022989"/>
    </source>
</evidence>
<reference evidence="11 12" key="1">
    <citation type="journal article" date="2020" name="Insects">
        <title>Bacteria Belonging to Pseudomonas typographi sp. nov. from the Bark Beetle Ips typographus Have Genomic Potential to Aid in the Host Ecology.</title>
        <authorList>
            <person name="Peral-Aranega E."/>
            <person name="Saati-Santamaria Z."/>
            <person name="Kolarik M."/>
            <person name="Rivas R."/>
            <person name="Garcia-Fraile P."/>
        </authorList>
    </citation>
    <scope>NUCLEOTIDE SEQUENCE [LARGE SCALE GENOMIC DNA]</scope>
    <source>
        <strain evidence="11 12">CA3A</strain>
    </source>
</reference>
<evidence type="ECO:0000256" key="1">
    <source>
        <dbReference type="ARBA" id="ARBA00004651"/>
    </source>
</evidence>
<dbReference type="PANTHER" id="PTHR22888">
    <property type="entry name" value="CYTOCHROME C OXIDASE, SUBUNIT II"/>
    <property type="match status" value="1"/>
</dbReference>
<dbReference type="Pfam" id="PF00116">
    <property type="entry name" value="COX2"/>
    <property type="match status" value="1"/>
</dbReference>
<dbReference type="RefSeq" id="WP_190424587.1">
    <property type="nucleotide sequence ID" value="NZ_JAAOCA010000034.1"/>
</dbReference>
<evidence type="ECO:0000259" key="10">
    <source>
        <dbReference type="PROSITE" id="PS50857"/>
    </source>
</evidence>
<dbReference type="EMBL" id="JAAOCA010000034">
    <property type="protein sequence ID" value="MBD1601371.1"/>
    <property type="molecule type" value="Genomic_DNA"/>
</dbReference>
<evidence type="ECO:0000256" key="9">
    <source>
        <dbReference type="SAM" id="Phobius"/>
    </source>
</evidence>
<evidence type="ECO:0000313" key="12">
    <source>
        <dbReference type="Proteomes" id="UP000805841"/>
    </source>
</evidence>
<dbReference type="Gene3D" id="1.10.287.90">
    <property type="match status" value="1"/>
</dbReference>
<evidence type="ECO:0000313" key="11">
    <source>
        <dbReference type="EMBL" id="MBD1601371.1"/>
    </source>
</evidence>
<evidence type="ECO:0000256" key="8">
    <source>
        <dbReference type="ARBA" id="ARBA00023136"/>
    </source>
</evidence>
<feature type="domain" description="Cytochrome oxidase subunit II copper A binding" evidence="10">
    <location>
        <begin position="131"/>
        <end position="243"/>
    </location>
</feature>
<dbReference type="Proteomes" id="UP000805841">
    <property type="component" value="Unassembled WGS sequence"/>
</dbReference>
<gene>
    <name evidence="11" type="ORF">HAQ05_22095</name>
</gene>
<keyword evidence="7 9" id="KW-1133">Transmembrane helix</keyword>
<keyword evidence="4" id="KW-1003">Cell membrane</keyword>
<feature type="transmembrane region" description="Helical" evidence="9">
    <location>
        <begin position="94"/>
        <end position="114"/>
    </location>
</feature>
<keyword evidence="3" id="KW-0813">Transport</keyword>
<dbReference type="PANTHER" id="PTHR22888:SF18">
    <property type="entry name" value="CYTOCHROME BO(3) UBIQUINOL OXIDASE SUBUNIT 2"/>
    <property type="match status" value="1"/>
</dbReference>
<keyword evidence="5 9" id="KW-0812">Transmembrane</keyword>
<comment type="similarity">
    <text evidence="2">Belongs to the cytochrome c oxidase subunit 2 family.</text>
</comment>
<comment type="caution">
    <text evidence="11">The sequence shown here is derived from an EMBL/GenBank/DDBJ whole genome shotgun (WGS) entry which is preliminary data.</text>
</comment>
<feature type="transmembrane region" description="Helical" evidence="9">
    <location>
        <begin position="49"/>
        <end position="73"/>
    </location>
</feature>
<evidence type="ECO:0000256" key="3">
    <source>
        <dbReference type="ARBA" id="ARBA00022448"/>
    </source>
</evidence>
<name>A0ABR7Z7S5_9PSED</name>
<dbReference type="CDD" id="cd04212">
    <property type="entry name" value="CuRO_UO_II"/>
    <property type="match status" value="1"/>
</dbReference>
<dbReference type="PROSITE" id="PS50857">
    <property type="entry name" value="COX2_CUA"/>
    <property type="match status" value="1"/>
</dbReference>
<keyword evidence="6" id="KW-0249">Electron transport</keyword>
<organism evidence="11 12">
    <name type="scientific">Pseudomonas typographi</name>
    <dbReference type="NCBI Taxonomy" id="2715964"/>
    <lineage>
        <taxon>Bacteria</taxon>
        <taxon>Pseudomonadati</taxon>
        <taxon>Pseudomonadota</taxon>
        <taxon>Gammaproteobacteria</taxon>
        <taxon>Pseudomonadales</taxon>
        <taxon>Pseudomonadaceae</taxon>
        <taxon>Pseudomonas</taxon>
    </lineage>
</organism>
<comment type="subcellular location">
    <subcellularLocation>
        <location evidence="1">Cell membrane</location>
        <topology evidence="1">Multi-pass membrane protein</topology>
    </subcellularLocation>
</comment>
<evidence type="ECO:0000256" key="6">
    <source>
        <dbReference type="ARBA" id="ARBA00022982"/>
    </source>
</evidence>
<protein>
    <submittedName>
        <fullName evidence="11">Cytochrome ubiquinol oxidase subunit II</fullName>
    </submittedName>
</protein>
<dbReference type="InterPro" id="IPR034227">
    <property type="entry name" value="CuRO_UO_II"/>
</dbReference>
<sequence length="302" mass="32864">MKPLTPLNGSTVLVRHGVLLALLLANSGCGIAGHGFAAAAGANAASEYLLWRAMVALCLIVVVPVIVLTPWLLRRYRHGRGAEVAYRPRWERSWALEALCWGVPLLVVAAMAMITARQTFQLDPYRAPDSSAALDIQVIALDWKWLFIYPEAHLATLNQLVIPQGRSVHLQLTSAAVMQSFHVPQLSGQIYAMAGMATQLYVRASQPGTYQGRNNQFNGEGFQDQRFTVQVLDEPAFTAWASAAGQRPALLDCAELARLRLPGVEPMAQVYGRSTPSLFGWLLAQYGPQPPGCPGLPEAARP</sequence>
<feature type="transmembrane region" description="Helical" evidence="9">
    <location>
        <begin position="12"/>
        <end position="37"/>
    </location>
</feature>
<accession>A0ABR7Z7S5</accession>
<proteinExistence type="inferred from homology"/>
<dbReference type="Gene3D" id="2.60.40.420">
    <property type="entry name" value="Cupredoxins - blue copper proteins"/>
    <property type="match status" value="1"/>
</dbReference>
<dbReference type="InterPro" id="IPR036257">
    <property type="entry name" value="Cyt_c_oxidase_su2_TM_sf"/>
</dbReference>
<dbReference type="InterPro" id="IPR002429">
    <property type="entry name" value="CcO_II-like_C"/>
</dbReference>
<keyword evidence="12" id="KW-1185">Reference proteome</keyword>